<name>I4GYR7_MICAE</name>
<sequence length="70" mass="7832">MNQTSSPAAPLKPHQRQQIAWKLLTKQETISGMAEEEGVSGKFLDKQGHIAQNALNLAFEKPKKNEEVLF</sequence>
<dbReference type="AlphaFoldDB" id="I4GYR7"/>
<reference evidence="1 2" key="1">
    <citation type="submission" date="2012-04" db="EMBL/GenBank/DDBJ databases">
        <authorList>
            <person name="Genoscope - CEA"/>
        </authorList>
    </citation>
    <scope>NUCLEOTIDE SEQUENCE [LARGE SCALE GENOMIC DNA]</scope>
    <source>
        <strain evidence="1 2">9806</strain>
    </source>
</reference>
<dbReference type="Proteomes" id="UP000003273">
    <property type="component" value="Unassembled WGS sequence"/>
</dbReference>
<protein>
    <submittedName>
        <fullName evidence="1">Uncharacterized protein</fullName>
    </submittedName>
</protein>
<evidence type="ECO:0000313" key="2">
    <source>
        <dbReference type="Proteomes" id="UP000003273"/>
    </source>
</evidence>
<dbReference type="HOGENOM" id="CLU_2753325_0_0_3"/>
<evidence type="ECO:0000313" key="1">
    <source>
        <dbReference type="EMBL" id="CCI14941.1"/>
    </source>
</evidence>
<comment type="caution">
    <text evidence="1">The sequence shown here is derived from an EMBL/GenBank/DDBJ whole genome shotgun (WGS) entry which is preliminary data.</text>
</comment>
<gene>
    <name evidence="1" type="ORF">MICAE_450003</name>
</gene>
<dbReference type="RefSeq" id="WP_002780958.1">
    <property type="nucleotide sequence ID" value="NZ_HE973224.1"/>
</dbReference>
<proteinExistence type="predicted"/>
<accession>I4GYR7</accession>
<dbReference type="EMBL" id="CAIL01000251">
    <property type="protein sequence ID" value="CCI14941.1"/>
    <property type="molecule type" value="Genomic_DNA"/>
</dbReference>
<organism evidence="1 2">
    <name type="scientific">Microcystis aeruginosa PCC 9806</name>
    <dbReference type="NCBI Taxonomy" id="1160282"/>
    <lineage>
        <taxon>Bacteria</taxon>
        <taxon>Bacillati</taxon>
        <taxon>Cyanobacteriota</taxon>
        <taxon>Cyanophyceae</taxon>
        <taxon>Oscillatoriophycideae</taxon>
        <taxon>Chroococcales</taxon>
        <taxon>Microcystaceae</taxon>
        <taxon>Microcystis</taxon>
    </lineage>
</organism>